<dbReference type="InterPro" id="IPR036514">
    <property type="entry name" value="SGNH_hydro_sf"/>
</dbReference>
<gene>
    <name evidence="1" type="ORF">O4213_01575</name>
</gene>
<protein>
    <submittedName>
        <fullName evidence="1">SGNH/GDSL hydrolase family protein</fullName>
    </submittedName>
</protein>
<dbReference type="CDD" id="cd00229">
    <property type="entry name" value="SGNH_hydrolase"/>
    <property type="match status" value="1"/>
</dbReference>
<dbReference type="EMBL" id="JAPWIE010000001">
    <property type="protein sequence ID" value="MCZ4548654.1"/>
    <property type="molecule type" value="Genomic_DNA"/>
</dbReference>
<dbReference type="RefSeq" id="WP_301569144.1">
    <property type="nucleotide sequence ID" value="NZ_JAPWIE010000001.1"/>
</dbReference>
<evidence type="ECO:0000313" key="2">
    <source>
        <dbReference type="Proteomes" id="UP001067235"/>
    </source>
</evidence>
<dbReference type="Proteomes" id="UP001067235">
    <property type="component" value="Unassembled WGS sequence"/>
</dbReference>
<proteinExistence type="predicted"/>
<name>A0ABT4MNT3_GORRU</name>
<dbReference type="SUPFAM" id="SSF52266">
    <property type="entry name" value="SGNH hydrolase"/>
    <property type="match status" value="1"/>
</dbReference>
<keyword evidence="1" id="KW-0378">Hydrolase</keyword>
<evidence type="ECO:0000313" key="1">
    <source>
        <dbReference type="EMBL" id="MCZ4548654.1"/>
    </source>
</evidence>
<reference evidence="1" key="1">
    <citation type="submission" date="2022-12" db="EMBL/GenBank/DDBJ databases">
        <authorList>
            <person name="Krivoruchko A.V."/>
            <person name="Elkin A."/>
        </authorList>
    </citation>
    <scope>NUCLEOTIDE SEQUENCE</scope>
    <source>
        <strain evidence="1">IEGM 1388</strain>
    </source>
</reference>
<dbReference type="Gene3D" id="3.40.50.1110">
    <property type="entry name" value="SGNH hydrolase"/>
    <property type="match status" value="1"/>
</dbReference>
<accession>A0ABT4MNT3</accession>
<keyword evidence="2" id="KW-1185">Reference proteome</keyword>
<sequence>MAAVVACTSDATADQQDPQTSCQSVLHVGDSLSLGITDEADSPGADVAQRYEAAGVTTSFFDVAGGRSSVETVDDKPNAVSAAEDLSRTHPAAGRCWVLQIGTNDAANISAGSQIDAAARIDQLMQVVGDEPVLWPNLKTLVSAPMHYEPEKMVAYNGALTEACARYPNLRIYDAAADLPDTAFVDGIHHTTAGSEVFAGGIASALATAYPAGGGPTPGCVVGTANTVPAPESSPGPMAAPQSGNGLICFAPIVDSCLSTTDFGLAAATTR</sequence>
<comment type="caution">
    <text evidence="1">The sequence shown here is derived from an EMBL/GenBank/DDBJ whole genome shotgun (WGS) entry which is preliminary data.</text>
</comment>
<dbReference type="GO" id="GO:0016787">
    <property type="term" value="F:hydrolase activity"/>
    <property type="evidence" value="ECO:0007669"/>
    <property type="project" value="UniProtKB-KW"/>
</dbReference>
<organism evidence="1 2">
    <name type="scientific">Gordonia rubripertincta</name>
    <name type="common">Rhodococcus corallinus</name>
    <dbReference type="NCBI Taxonomy" id="36822"/>
    <lineage>
        <taxon>Bacteria</taxon>
        <taxon>Bacillati</taxon>
        <taxon>Actinomycetota</taxon>
        <taxon>Actinomycetes</taxon>
        <taxon>Mycobacteriales</taxon>
        <taxon>Gordoniaceae</taxon>
        <taxon>Gordonia</taxon>
    </lineage>
</organism>